<dbReference type="RefSeq" id="WP_386043190.1">
    <property type="nucleotide sequence ID" value="NZ_JBHUIO010000002.1"/>
</dbReference>
<sequence>MTVAELLRQRAAEQGDQIAYLFIREDGTETKVSYRELDQKARQVAAFLQAQDAVGERALLLYPPGIEYITAFFACLYAGVIAVPAYPPRANGNLGRLQAVVQDADAKLALTTSAILASVKSRFREHPELQNLDWLVPAAELDGMENAYRHQQIAGDDLAFLQYTSGSTSLPKGVMLSHRNLLHNLELIENSFGTSPQDRCVIWLPPYHDMGLIGGILQPLFTGYPVTLMAPVDFIQKPFKWLETISRTQASVSGGPNFAYELCLQKITPEQRDALDLSAWEVAFTGAEPIRAETIERFADYFTPCGFRKEAFYPCYGLAEGTLFVSGGQKSEVPVVRSFDRELLKENRAVSDGDQRLVSSGQLRAGGQQVLIVDAQERTCCQDGQVGEIWVSGSSVAKGYWRRPEQTEETFAARLQSGEGPYLRTGDLGFVLDGELYVTGRQKDMVIIRGRNYYPQDVEFAVQSSHPAVKNSNGAAFAVEVGGEERLVVVQEIERAYRKADLEAVVRAVRQQVAAEHELQTHAIVLLKPVSIPKTSSGKVQRHLCRERYLQGTLDAVYLSRLGEADSAEQDVAATRSSDQPASLDRNELLALSKEEARAALIGYLTAQAEKALRLAGGTIDPSLPLSSLGMDSIAAVELQHLVEAEFGVALALSDLLDDLTVSALAANVLSKLTDGTSVEAELNERANSDAVMLSEGQRALWYLQRYAPESAAYNIARAVRLSGRHDADALRHAFEKLVERHPLLRSQIAEQDGEPVFLVQPSERVPFLILDATAWTEGELHTRLQAEADRPFDLEQEFPVRALLFLRSAQQAILLLNAHHIVSDFWSFGVMVKELQTLYAGEELPAPQRSFAEHVREEKAMLGGARGRDLRNYWIEQLQGRTAALNLPTDFSRPAEQTFDGSAVPFRLSAELTERLRRLAQEQKVTLQMVLLAAFQVLLHRYTGQEELVVGTPTTGRNSAKNAGLIGYFVNPVIMRADFAERQSFSAFLQQVRRTVLGALAHQEYPYPLLAQELGKDRDPSDPPLVQVMFTYQKSHLAELGADFSTFALGEGGAQLPFGDLTLEAIELEQRFVQVDLALSIADTADELIGRIEYNAGLFLKETAVRMTAHLTTLLTSIAADGDRPIATLELLTEREKEHLLTEWNDKTAPYPHHLTAMELFDQQVLKTPEDAAVVFQGHRMSYRELGRQADRLAAHLRAKGVVTGLFVGYFGERNLDWAVAVLAIFKAGGIYVPLDPKYPIERLTFMIEDTTPQVMLTYRDLVDKLPPHDSHILCLDEERDGGELVDEERVQGAVTPDDVAYVIFTSGSTGRPKGAQVEHKGMLNHLLAKVDELEMTPADRIAQNSSQCVDISVWQLLTGWMIGAETHILPDEVAFDPARQLDEMEATELTIVETVPSLLRAMIEEVAMREAVPDLSALRWMIPNGEVLPPELCRKWLAFYPQAWLINAYGPTECSDDVTHHFIKEPPGEEVTNVPIGRVIPNMKLYILDAEMQLVPIGVPGELHIGGIGVGPGYLKNEERTAQSFLPDHISGIRGARLYKTGDLVRLRHDGLLEFLGRIDNQVKIRGFRIEIGEIETVIAKHPSVLETVVVARVVKPGDKRLAAYLVVKQEERPTPRELRNFVREKLPEHMVPSAFVLLDAMPLTANGKINRRALPEPDYAQLDVGSYTAPRTPLEQKVAAIWADVLGVERIGVHDHFLLLGGHSLLAAQVVSRTSRSLGVQVPLRTLFEALTVAEFAEKLAGLLDAQGEQRAPIVPIDRSANLPLSSSQQRLWMMEQMNPQSAFYNIPHALRLRGALDRQALLSSLQSIVDRHEVLRTTYREVDGQAVREVSDSFVVALPTLDLSGLAGSAREAEIGRLAEEHGQKHFDLARGPLIACSLLRLAEEEHVLLFNVHHIAFDGWSVSILIEELVAHYEAVVQGAEPVLAQRVLQYADYAAWQKRRLQEPAVTEQLDYWKERLAGELPVLQLPLDRARPPVQTHEGATERFVLEAPLAKRLHDLSLRHGVTLFMTMLGAFQALLARYSGQEDLLVGTPIAGRHTPETEGMIGFFVNTLVMRTDLSGDPTFAELLERVKETALGAYEHDEVPFETLVEELQPERNRSVSPLFQAMFVLQNAPTAELRFEGLSVERMHIETHTAKYDLTLALEEGEDGIRGEFEFNTRLFDRATILRMVGHYTTLLHAVLAEERTPISTLQLLTEAEREQLLVEWNRTERDYPAELCIHQLFEAQAAKRPEHPAVIYREQALSYGELNARANRLARKLQAAGVGPESVVGLLIDRSPELLTAMLAVLKAGGAYLPLDPAYPKERLAYMIDDASPTRIVTRRHHLASLSPLDGTSIMLLDDQESGKALDEADHQNAVADVQPNHLAYIIYTSGSTGRPKGVMIEHRGVVNLITEPQLLFDADSRVLQFFSCNFDASVHEIFTSLSVGATLVMAHDEVRMPGQEMIEFLRQQQVTHVDLPPSVLTALPEADLPKIRVLTTGGEACTSEILTRWSQGRILLNQYGPTEATVTATMSRYESVTDSLLPDIGRPLQNKKAYILDRNLQPVPIGVQGELHIGGVGIARGYLNRPDLTAEKFINNPFAAQEQERLYKTGDLVRWLPNGRIEFLGRADDQVKLRGFRIELGEIEAVLHAHPSIAQSAVIVAENERGDKVLVAYLSCKEGCAVDGAELRAYAQVALPEHMIPSSFVFLDALPLNRNGKVDRRALPKLTGEVEEPTGRLPASDAEVKVAAVFCEVLSLQRVSAEDNFFERGGHSLLATQVITRLQAAFDMDIPLRTLFQAPTVEELAKRLQAEASAGRTSPALLTVSRDESLPLSYAQQRLWVLEQLAPGTALYNMPGTVRLQGELNREALRHSLQKIVDRHEALRTSFETVDGQVVQRIAERSPVKLTIVDARQATEEAVLRLLREEMETPFDLTVGPLVRFRLVETATDDHLLVLNMHHIVSDGWSMGIFVREFAALYEGIVTGSAVELPALAIQYADYSVWQRNWLDSGVLEGQLTYWKATLDGLTVLQLPTDRQRPPVQSHAGASERFVLSAELTEQLHAIGQQHDVTLYMTLLAAFQTLLMRYSGQEDIAVGSPIAGRNQLATENLIGFFVNTLVMRTDLSGRPTFAELLGRVKETALSAYAHQDVPFERLVEELQPERDLSRPPLVQTVFALQNAPFARAELPGMVLTPLELEEKNAKFDLTLSMEESDGRLTGMLEYATDLYDRATVQRLIGHFETMLQAIAADPSMQITQLPLLTPAEEHLLVNAWNDSRNDYPRDRCIHQLFEEQAEETPDAIALTFEGEHMTYHQLDQQANRLARHLQKQGVAPRELVGLAAERSFEMIIGMLAILKAGGALVALDPNYPEERLSYLMRDSGIRVLLTQPHLVDRLPEHDVQIIMLAEERLLADESSERIECQVTADDLLHVIYTSGSTGQPKGVMVTHRGLVRLFRNNPTVGYRQGEVAMQFSSISFDAAGMEIWGSLLNGMRLVLFPPYLPSLAELGTVIRDEQVTLLFLTTALFHQLIDERIDDLHHVKQFIIGGEAMSALQANKVVAQLPDCRLTNLYGPAEGSIYATAFQVHEAKRPLQSVPIGNAVASAEAYVLDAHQQLLPVGVPGELYIGGDGVALGYLNQPDLTAERFLPHFDRARQAERLYRTGDAVRRLPDGNIEFLGRLDHQVKIRGFRIELSEIESVIGQHDSVLERIVIAREGRLVAYVVTVPGTSLTGAELRTALKSKLPGYMIPSAFVLLDALPLTQNGKVDRRALPEPDNFSFGGTEEYTAPRTATERKLAAIWQDVLNLEQVSVFDSFFELGGHSLLATQAISRVNEAFHLQLPLRALFEAQSVAALAEAIESIADEKGEGAVQPIVPIDRSGKLICSFNQERVWMLDRMDPGTPAYNIPSAMRLTGKLDVDALERSFNEIVNRHESLRTAFGEEETGVFQRVIPSRWWPFVRHDLRELPAEQREAEAKRLLSLEVETNFDLTVGPMFSTILIQLGEEDYIWSLTIHHIITDGWSMGVFSKEMSALYEAFTAGKSSPLPELPVQFADYSAWQRNWLQGEVLARKLDYWVDQLKQSEAPQIRTDFPRPEQMSKRGKTIQFDLSVELTERLNDLSAQLGVTLYMTLISAYHLLLSRLSGQDDILVGSPVANRYRKETEEMIGYFIGNVPMRGDLSGDPTVSELFQRVRTSTLGAYEHQMVPQYLISNALERKTALYNALFILQNMPISEISLPGVTSSMIEPDMDVSKFDMTITMIEMEGRLQGYLEFSTDLFLLSTAERLMGQYQEILLAFAEDPTQRISQIRVL</sequence>
<dbReference type="NCBIfam" id="NF003417">
    <property type="entry name" value="PRK04813.1"/>
    <property type="match status" value="4"/>
</dbReference>
<feature type="domain" description="Carrier" evidence="8">
    <location>
        <begin position="2727"/>
        <end position="2802"/>
    </location>
</feature>
<dbReference type="EMBL" id="JBHUIO010000002">
    <property type="protein sequence ID" value="MFD2168455.1"/>
    <property type="molecule type" value="Genomic_DNA"/>
</dbReference>
<dbReference type="Pfam" id="PF00501">
    <property type="entry name" value="AMP-binding"/>
    <property type="match status" value="4"/>
</dbReference>
<accession>A0ABW4ZSJ8</accession>
<evidence type="ECO:0000256" key="4">
    <source>
        <dbReference type="ARBA" id="ARBA00022553"/>
    </source>
</evidence>
<dbReference type="InterPro" id="IPR025110">
    <property type="entry name" value="AMP-bd_C"/>
</dbReference>
<dbReference type="CDD" id="cd19531">
    <property type="entry name" value="LCL_NRPS-like"/>
    <property type="match status" value="4"/>
</dbReference>
<dbReference type="Gene3D" id="2.30.38.10">
    <property type="entry name" value="Luciferase, Domain 3"/>
    <property type="match status" value="3"/>
</dbReference>
<dbReference type="SUPFAM" id="SSF56801">
    <property type="entry name" value="Acetyl-CoA synthetase-like"/>
    <property type="match status" value="4"/>
</dbReference>
<dbReference type="Pfam" id="PF13193">
    <property type="entry name" value="AMP-binding_C"/>
    <property type="match status" value="3"/>
</dbReference>
<keyword evidence="4" id="KW-0597">Phosphoprotein</keyword>
<dbReference type="InterPro" id="IPR045851">
    <property type="entry name" value="AMP-bd_C_sf"/>
</dbReference>
<evidence type="ECO:0000259" key="8">
    <source>
        <dbReference type="PROSITE" id="PS50075"/>
    </source>
</evidence>
<dbReference type="CDD" id="cd05930">
    <property type="entry name" value="A_NRPS"/>
    <property type="match status" value="1"/>
</dbReference>
<dbReference type="SMART" id="SM00823">
    <property type="entry name" value="PKS_PP"/>
    <property type="match status" value="4"/>
</dbReference>
<evidence type="ECO:0000256" key="1">
    <source>
        <dbReference type="ARBA" id="ARBA00001957"/>
    </source>
</evidence>
<dbReference type="Proteomes" id="UP001597343">
    <property type="component" value="Unassembled WGS sequence"/>
</dbReference>
<keyword evidence="10" id="KW-1185">Reference proteome</keyword>
<dbReference type="Pfam" id="PF00668">
    <property type="entry name" value="Condensation"/>
    <property type="match status" value="4"/>
</dbReference>
<evidence type="ECO:0000256" key="5">
    <source>
        <dbReference type="ARBA" id="ARBA00022832"/>
    </source>
</evidence>
<dbReference type="Gene3D" id="3.40.50.980">
    <property type="match status" value="6"/>
</dbReference>
<dbReference type="Gene3D" id="3.30.300.30">
    <property type="match status" value="4"/>
</dbReference>
<dbReference type="Gene3D" id="3.30.559.10">
    <property type="entry name" value="Chloramphenicol acetyltransferase-like domain"/>
    <property type="match status" value="4"/>
</dbReference>
<dbReference type="PROSITE" id="PS00012">
    <property type="entry name" value="PHOSPHOPANTETHEINE"/>
    <property type="match status" value="1"/>
</dbReference>
<dbReference type="InterPro" id="IPR020806">
    <property type="entry name" value="PKS_PP-bd"/>
</dbReference>
<name>A0ABW4ZSJ8_9BACL</name>
<dbReference type="InterPro" id="IPR036736">
    <property type="entry name" value="ACP-like_sf"/>
</dbReference>
<proteinExistence type="inferred from homology"/>
<keyword evidence="3" id="KW-0596">Phosphopantetheine</keyword>
<evidence type="ECO:0000313" key="10">
    <source>
        <dbReference type="Proteomes" id="UP001597343"/>
    </source>
</evidence>
<dbReference type="InterPro" id="IPR023213">
    <property type="entry name" value="CAT-like_dom_sf"/>
</dbReference>
<feature type="domain" description="Carrier" evidence="8">
    <location>
        <begin position="3776"/>
        <end position="3851"/>
    </location>
</feature>
<feature type="domain" description="Carrier" evidence="8">
    <location>
        <begin position="596"/>
        <end position="673"/>
    </location>
</feature>
<dbReference type="InterPro" id="IPR009081">
    <property type="entry name" value="PP-bd_ACP"/>
</dbReference>
<gene>
    <name evidence="9" type="ORF">ACFSOY_00285</name>
</gene>
<evidence type="ECO:0000256" key="6">
    <source>
        <dbReference type="ARBA" id="ARBA00023098"/>
    </source>
</evidence>
<dbReference type="CDD" id="cd05931">
    <property type="entry name" value="FAAL"/>
    <property type="match status" value="1"/>
</dbReference>
<dbReference type="SUPFAM" id="SSF47336">
    <property type="entry name" value="ACP-like"/>
    <property type="match status" value="4"/>
</dbReference>
<dbReference type="CDD" id="cd17652">
    <property type="entry name" value="A_NRPS_CmdD_like"/>
    <property type="match status" value="1"/>
</dbReference>
<reference evidence="10" key="1">
    <citation type="journal article" date="2019" name="Int. J. Syst. Evol. Microbiol.">
        <title>The Global Catalogue of Microorganisms (GCM) 10K type strain sequencing project: providing services to taxonomists for standard genome sequencing and annotation.</title>
        <authorList>
            <consortium name="The Broad Institute Genomics Platform"/>
            <consortium name="The Broad Institute Genome Sequencing Center for Infectious Disease"/>
            <person name="Wu L."/>
            <person name="Ma J."/>
        </authorList>
    </citation>
    <scope>NUCLEOTIDE SEQUENCE [LARGE SCALE GENOMIC DNA]</scope>
    <source>
        <strain evidence="10">CGMCC 1.13574</strain>
    </source>
</reference>
<dbReference type="Gene3D" id="3.40.50.12780">
    <property type="entry name" value="N-terminal domain of ligase-like"/>
    <property type="match status" value="1"/>
</dbReference>
<dbReference type="PROSITE" id="PS00455">
    <property type="entry name" value="AMP_BINDING"/>
    <property type="match status" value="4"/>
</dbReference>
<dbReference type="Pfam" id="PF23024">
    <property type="entry name" value="AMP-dom_DIP2-like"/>
    <property type="match status" value="1"/>
</dbReference>
<comment type="caution">
    <text evidence="9">The sequence shown here is derived from an EMBL/GenBank/DDBJ whole genome shotgun (WGS) entry which is preliminary data.</text>
</comment>
<evidence type="ECO:0000256" key="3">
    <source>
        <dbReference type="ARBA" id="ARBA00022450"/>
    </source>
</evidence>
<dbReference type="InterPro" id="IPR040097">
    <property type="entry name" value="FAAL/FAAC"/>
</dbReference>
<evidence type="ECO:0000313" key="9">
    <source>
        <dbReference type="EMBL" id="MFD2168455.1"/>
    </source>
</evidence>
<dbReference type="InterPro" id="IPR001242">
    <property type="entry name" value="Condensation_dom"/>
</dbReference>
<keyword evidence="6" id="KW-0443">Lipid metabolism</keyword>
<keyword evidence="7" id="KW-0045">Antibiotic biosynthesis</keyword>
<dbReference type="PANTHER" id="PTHR45527">
    <property type="entry name" value="NONRIBOSOMAL PEPTIDE SYNTHETASE"/>
    <property type="match status" value="1"/>
</dbReference>
<dbReference type="Gene3D" id="3.30.559.30">
    <property type="entry name" value="Nonribosomal peptide synthetase, condensation domain"/>
    <property type="match status" value="4"/>
</dbReference>
<feature type="domain" description="Carrier" evidence="8">
    <location>
        <begin position="1672"/>
        <end position="1747"/>
    </location>
</feature>
<protein>
    <submittedName>
        <fullName evidence="9">Amino acid adenylation domain-containing protein</fullName>
    </submittedName>
</protein>
<dbReference type="InterPro" id="IPR042099">
    <property type="entry name" value="ANL_N_sf"/>
</dbReference>
<comment type="cofactor">
    <cofactor evidence="1">
        <name>pantetheine 4'-phosphate</name>
        <dbReference type="ChEBI" id="CHEBI:47942"/>
    </cofactor>
</comment>
<dbReference type="InterPro" id="IPR006162">
    <property type="entry name" value="Ppantetheine_attach_site"/>
</dbReference>
<dbReference type="NCBIfam" id="TIGR01733">
    <property type="entry name" value="AA-adenyl-dom"/>
    <property type="match status" value="3"/>
</dbReference>
<dbReference type="InterPro" id="IPR010071">
    <property type="entry name" value="AA_adenyl_dom"/>
</dbReference>
<dbReference type="Pfam" id="PF00550">
    <property type="entry name" value="PP-binding"/>
    <property type="match status" value="4"/>
</dbReference>
<organism evidence="9 10">
    <name type="scientific">Tumebacillus lipolyticus</name>
    <dbReference type="NCBI Taxonomy" id="1280370"/>
    <lineage>
        <taxon>Bacteria</taxon>
        <taxon>Bacillati</taxon>
        <taxon>Bacillota</taxon>
        <taxon>Bacilli</taxon>
        <taxon>Bacillales</taxon>
        <taxon>Alicyclobacillaceae</taxon>
        <taxon>Tumebacillus</taxon>
    </lineage>
</organism>
<dbReference type="PANTHER" id="PTHR45527:SF1">
    <property type="entry name" value="FATTY ACID SYNTHASE"/>
    <property type="match status" value="1"/>
</dbReference>
<dbReference type="CDD" id="cd12117">
    <property type="entry name" value="A_NRPS_Srf_like"/>
    <property type="match status" value="1"/>
</dbReference>
<comment type="similarity">
    <text evidence="2">Belongs to the ATP-dependent AMP-binding enzyme family.</text>
</comment>
<evidence type="ECO:0000256" key="7">
    <source>
        <dbReference type="ARBA" id="ARBA00023194"/>
    </source>
</evidence>
<dbReference type="SUPFAM" id="SSF52777">
    <property type="entry name" value="CoA-dependent acyltransferases"/>
    <property type="match status" value="8"/>
</dbReference>
<dbReference type="PROSITE" id="PS50075">
    <property type="entry name" value="CARRIER"/>
    <property type="match status" value="4"/>
</dbReference>
<dbReference type="InterPro" id="IPR020845">
    <property type="entry name" value="AMP-binding_CS"/>
</dbReference>
<keyword evidence="5" id="KW-0276">Fatty acid metabolism</keyword>
<dbReference type="InterPro" id="IPR000873">
    <property type="entry name" value="AMP-dep_synth/lig_dom"/>
</dbReference>
<evidence type="ECO:0000256" key="2">
    <source>
        <dbReference type="ARBA" id="ARBA00006432"/>
    </source>
</evidence>
<dbReference type="Gene3D" id="1.10.1200.10">
    <property type="entry name" value="ACP-like"/>
    <property type="match status" value="4"/>
</dbReference>